<proteinExistence type="predicted"/>
<dbReference type="Proteomes" id="UP000790709">
    <property type="component" value="Unassembled WGS sequence"/>
</dbReference>
<dbReference type="EMBL" id="MU266644">
    <property type="protein sequence ID" value="KAH7919611.1"/>
    <property type="molecule type" value="Genomic_DNA"/>
</dbReference>
<organism evidence="1 2">
    <name type="scientific">Leucogyrophana mollusca</name>
    <dbReference type="NCBI Taxonomy" id="85980"/>
    <lineage>
        <taxon>Eukaryota</taxon>
        <taxon>Fungi</taxon>
        <taxon>Dikarya</taxon>
        <taxon>Basidiomycota</taxon>
        <taxon>Agaricomycotina</taxon>
        <taxon>Agaricomycetes</taxon>
        <taxon>Agaricomycetidae</taxon>
        <taxon>Boletales</taxon>
        <taxon>Boletales incertae sedis</taxon>
        <taxon>Leucogyrophana</taxon>
    </lineage>
</organism>
<reference evidence="1" key="1">
    <citation type="journal article" date="2021" name="New Phytol.">
        <title>Evolutionary innovations through gain and loss of genes in the ectomycorrhizal Boletales.</title>
        <authorList>
            <person name="Wu G."/>
            <person name="Miyauchi S."/>
            <person name="Morin E."/>
            <person name="Kuo A."/>
            <person name="Drula E."/>
            <person name="Varga T."/>
            <person name="Kohler A."/>
            <person name="Feng B."/>
            <person name="Cao Y."/>
            <person name="Lipzen A."/>
            <person name="Daum C."/>
            <person name="Hundley H."/>
            <person name="Pangilinan J."/>
            <person name="Johnson J."/>
            <person name="Barry K."/>
            <person name="LaButti K."/>
            <person name="Ng V."/>
            <person name="Ahrendt S."/>
            <person name="Min B."/>
            <person name="Choi I.G."/>
            <person name="Park H."/>
            <person name="Plett J.M."/>
            <person name="Magnuson J."/>
            <person name="Spatafora J.W."/>
            <person name="Nagy L.G."/>
            <person name="Henrissat B."/>
            <person name="Grigoriev I.V."/>
            <person name="Yang Z.L."/>
            <person name="Xu J."/>
            <person name="Martin F.M."/>
        </authorList>
    </citation>
    <scope>NUCLEOTIDE SEQUENCE</scope>
    <source>
        <strain evidence="1">KUC20120723A-06</strain>
    </source>
</reference>
<evidence type="ECO:0000313" key="1">
    <source>
        <dbReference type="EMBL" id="KAH7919611.1"/>
    </source>
</evidence>
<keyword evidence="2" id="KW-1185">Reference proteome</keyword>
<protein>
    <submittedName>
        <fullName evidence="1">Uncharacterized protein</fullName>
    </submittedName>
</protein>
<gene>
    <name evidence="1" type="ORF">BV22DRAFT_1133703</name>
</gene>
<name>A0ACB8B1A9_9AGAM</name>
<accession>A0ACB8B1A9</accession>
<evidence type="ECO:0000313" key="2">
    <source>
        <dbReference type="Proteomes" id="UP000790709"/>
    </source>
</evidence>
<comment type="caution">
    <text evidence="1">The sequence shown here is derived from an EMBL/GenBank/DDBJ whole genome shotgun (WGS) entry which is preliminary data.</text>
</comment>
<sequence>MSHFPFLAAASIRPIHHCIQRLHPRQSIGRPPLSEGSRHLCTLLSRCGSALVDMLDAFVCTIYVRSAILPNLGRLLSRSAYRIALDRSTEPIITQRRYGGGMGVDELPSPPSHRLRMERSSRQWKAFGSEGKEMVEREA</sequence>